<dbReference type="EMBL" id="MU275874">
    <property type="protein sequence ID" value="KAI0049324.1"/>
    <property type="molecule type" value="Genomic_DNA"/>
</dbReference>
<evidence type="ECO:0000313" key="1">
    <source>
        <dbReference type="EMBL" id="KAI0049324.1"/>
    </source>
</evidence>
<proteinExistence type="predicted"/>
<reference evidence="1" key="1">
    <citation type="submission" date="2021-02" db="EMBL/GenBank/DDBJ databases">
        <authorList>
            <consortium name="DOE Joint Genome Institute"/>
            <person name="Ahrendt S."/>
            <person name="Looney B.P."/>
            <person name="Miyauchi S."/>
            <person name="Morin E."/>
            <person name="Drula E."/>
            <person name="Courty P.E."/>
            <person name="Chicoki N."/>
            <person name="Fauchery L."/>
            <person name="Kohler A."/>
            <person name="Kuo A."/>
            <person name="Labutti K."/>
            <person name="Pangilinan J."/>
            <person name="Lipzen A."/>
            <person name="Riley R."/>
            <person name="Andreopoulos W."/>
            <person name="He G."/>
            <person name="Johnson J."/>
            <person name="Barry K.W."/>
            <person name="Grigoriev I.V."/>
            <person name="Nagy L."/>
            <person name="Hibbett D."/>
            <person name="Henrissat B."/>
            <person name="Matheny P.B."/>
            <person name="Labbe J."/>
            <person name="Martin F."/>
        </authorList>
    </citation>
    <scope>NUCLEOTIDE SEQUENCE</scope>
    <source>
        <strain evidence="1">FP105234-sp</strain>
    </source>
</reference>
<reference evidence="1" key="2">
    <citation type="journal article" date="2022" name="New Phytol.">
        <title>Evolutionary transition to the ectomycorrhizal habit in the genomes of a hyperdiverse lineage of mushroom-forming fungi.</title>
        <authorList>
            <person name="Looney B."/>
            <person name="Miyauchi S."/>
            <person name="Morin E."/>
            <person name="Drula E."/>
            <person name="Courty P.E."/>
            <person name="Kohler A."/>
            <person name="Kuo A."/>
            <person name="LaButti K."/>
            <person name="Pangilinan J."/>
            <person name="Lipzen A."/>
            <person name="Riley R."/>
            <person name="Andreopoulos W."/>
            <person name="He G."/>
            <person name="Johnson J."/>
            <person name="Nolan M."/>
            <person name="Tritt A."/>
            <person name="Barry K.W."/>
            <person name="Grigoriev I.V."/>
            <person name="Nagy L.G."/>
            <person name="Hibbett D."/>
            <person name="Henrissat B."/>
            <person name="Matheny P.B."/>
            <person name="Labbe J."/>
            <person name="Martin F.M."/>
        </authorList>
    </citation>
    <scope>NUCLEOTIDE SEQUENCE</scope>
    <source>
        <strain evidence="1">FP105234-sp</strain>
    </source>
</reference>
<organism evidence="1 2">
    <name type="scientific">Auriscalpium vulgare</name>
    <dbReference type="NCBI Taxonomy" id="40419"/>
    <lineage>
        <taxon>Eukaryota</taxon>
        <taxon>Fungi</taxon>
        <taxon>Dikarya</taxon>
        <taxon>Basidiomycota</taxon>
        <taxon>Agaricomycotina</taxon>
        <taxon>Agaricomycetes</taxon>
        <taxon>Russulales</taxon>
        <taxon>Auriscalpiaceae</taxon>
        <taxon>Auriscalpium</taxon>
    </lineage>
</organism>
<sequence>MSARGVALVTGAARGIGREVALRLADDGFDVAVNDLPGTAELEDVAQAIEGKGRKSIHFYGDVSVEQDVVNMIEAVVAALGSLDVMVANAGILTLQTVLEVDAATFDRTINVNVRGVMLCYKHAAKQMISQGRGGRIIGATSIAGKKGVPFLFAYSASKFAVRGMTQSAAAELGKYGITVNAYAPGGTESRMLEALDGHFVESLGPTGLRDSMASTNPIPRTGVPSDIANVVSFLASKESTFVTGKIYVQVVIDGVLMSWVSS</sequence>
<dbReference type="Proteomes" id="UP000814033">
    <property type="component" value="Unassembled WGS sequence"/>
</dbReference>
<accession>A0ACB8RYM4</accession>
<comment type="caution">
    <text evidence="1">The sequence shown here is derived from an EMBL/GenBank/DDBJ whole genome shotgun (WGS) entry which is preliminary data.</text>
</comment>
<protein>
    <submittedName>
        <fullName evidence="1">NAD(P)-binding protein</fullName>
    </submittedName>
</protein>
<keyword evidence="2" id="KW-1185">Reference proteome</keyword>
<name>A0ACB8RYM4_9AGAM</name>
<gene>
    <name evidence="1" type="ORF">FA95DRAFT_1604452</name>
</gene>
<evidence type="ECO:0000313" key="2">
    <source>
        <dbReference type="Proteomes" id="UP000814033"/>
    </source>
</evidence>